<organism evidence="2">
    <name type="scientific">Ophidocladus simpliciusculus</name>
    <dbReference type="NCBI Taxonomy" id="1261574"/>
    <lineage>
        <taxon>Eukaryota</taxon>
        <taxon>Rhodophyta</taxon>
        <taxon>Florideophyceae</taxon>
        <taxon>Rhodymeniophycidae</taxon>
        <taxon>Ceramiales</taxon>
        <taxon>Rhodomelaceae</taxon>
        <taxon>Herposiphonieae</taxon>
        <taxon>Ophidocladus</taxon>
    </lineage>
</organism>
<protein>
    <submittedName>
        <fullName evidence="2">Uncharacterized protein</fullName>
    </submittedName>
</protein>
<proteinExistence type="predicted"/>
<name>A0A1Z1MJ37_9FLOR</name>
<keyword evidence="1" id="KW-0812">Transmembrane</keyword>
<dbReference type="RefSeq" id="YP_009396713.1">
    <property type="nucleotide sequence ID" value="NC_035284.1"/>
</dbReference>
<keyword evidence="2" id="KW-0934">Plastid</keyword>
<evidence type="ECO:0000313" key="2">
    <source>
        <dbReference type="EMBL" id="ARW65899.1"/>
    </source>
</evidence>
<reference evidence="2" key="1">
    <citation type="journal article" date="2017" name="J. Phycol.">
        <title>Analysis of chloroplast genomes and a supermatrix inform reclassification of the Rhodomelaceae (Rhodophyta).</title>
        <authorList>
            <person name="Diaz-Tapia P."/>
            <person name="Maggs C.A."/>
            <person name="West J.A."/>
            <person name="Verbruggen H."/>
        </authorList>
    </citation>
    <scope>NUCLEOTIDE SEQUENCE</scope>
    <source>
        <strain evidence="2">PD949</strain>
    </source>
</reference>
<accession>A0A1Z1MJ37</accession>
<evidence type="ECO:0000256" key="1">
    <source>
        <dbReference type="SAM" id="Phobius"/>
    </source>
</evidence>
<keyword evidence="1" id="KW-0472">Membrane</keyword>
<dbReference type="AlphaFoldDB" id="A0A1Z1MJ37"/>
<feature type="transmembrane region" description="Helical" evidence="1">
    <location>
        <begin position="16"/>
        <end position="35"/>
    </location>
</feature>
<sequence>MLLFVSTFFIYIMIRYYNLFFFRFCATFCYFLSFYF</sequence>
<gene>
    <name evidence="2" type="primary">orf36</name>
</gene>
<dbReference type="EMBL" id="MF101440">
    <property type="protein sequence ID" value="ARW65899.1"/>
    <property type="molecule type" value="Genomic_DNA"/>
</dbReference>
<dbReference type="GeneID" id="33358958"/>
<keyword evidence="1" id="KW-1133">Transmembrane helix</keyword>
<keyword evidence="2" id="KW-0150">Chloroplast</keyword>
<geneLocation type="chloroplast" evidence="2"/>